<dbReference type="Gene3D" id="2.120.10.30">
    <property type="entry name" value="TolB, C-terminal domain"/>
    <property type="match status" value="1"/>
</dbReference>
<name>A0A940IGH2_9BACT</name>
<dbReference type="Proteomes" id="UP000771749">
    <property type="component" value="Unassembled WGS sequence"/>
</dbReference>
<comment type="caution">
    <text evidence="2">The sequence shown here is derived from an EMBL/GenBank/DDBJ whole genome shotgun (WGS) entry which is preliminary data.</text>
</comment>
<proteinExistence type="predicted"/>
<organism evidence="2 3">
    <name type="scientific">Candidatus Cryptobacteroides gallistercoris</name>
    <dbReference type="NCBI Taxonomy" id="2840765"/>
    <lineage>
        <taxon>Bacteria</taxon>
        <taxon>Pseudomonadati</taxon>
        <taxon>Bacteroidota</taxon>
        <taxon>Bacteroidia</taxon>
        <taxon>Bacteroidales</taxon>
        <taxon>Candidatus Cryptobacteroides</taxon>
    </lineage>
</organism>
<dbReference type="EMBL" id="JADIMJ010000065">
    <property type="protein sequence ID" value="MBO8453939.1"/>
    <property type="molecule type" value="Genomic_DNA"/>
</dbReference>
<evidence type="ECO:0000313" key="3">
    <source>
        <dbReference type="Proteomes" id="UP000771749"/>
    </source>
</evidence>
<sequence length="628" mass="69528">MKLYLTCIPAAVAAMVLNVAALQARDSSAVRLTELADSLRMEYEFEQSAAAYRKASAAATDSLEKIAAEEKLLLAENCMSMTGFVSEPKVIARHTFSLEDFYLFYPLEDSSWVPVPNQLDTAGTSRFSRATYLPKSALREEPGNRIYYSAPDASGAMNVYMTEFADSLWSLPSLLTESMTSSSDEIYPMLSPDGRTMYFASSGLYGAGGFDIYMTVWDEASSEWGEPVNLGFPYSSPADDFLYMNTADGRYSIFASNRDCGLDSVSVYVLEYDPMPVRKEVRDITELRRICALDPDEDLVSAAPGASSAADTMPDNLDIRRYMQKVEEVRSCRDSLYSCMSAIDKDRQELAASEQEDVQKALSDRIASNSGSMPRLQALLDKAMEDLQKIEMEFLFNGVVIDPDKIQAESDREVVGASTGFVFTRMNAGTMPPMEFRKPEKKFDYSFMVLPEGRFAEDNALPPGLVYQIQIFSLARKATVRQLNGLSPVFESRTATGKYIYRVGVFRTYNDVLSKLNTVKKAGFKTAYIVPFKDGQVIRMSEARTLEKEQEDSNVFQLRMVPAEGVLPETAVSVLEQFGARDIARVEDGEAVEYVAGPLSGQRKAEEAAAAVRAAGVREVSVVTLPVN</sequence>
<reference evidence="2" key="2">
    <citation type="journal article" date="2021" name="PeerJ">
        <title>Extensive microbial diversity within the chicken gut microbiome revealed by metagenomics and culture.</title>
        <authorList>
            <person name="Gilroy R."/>
            <person name="Ravi A."/>
            <person name="Getino M."/>
            <person name="Pursley I."/>
            <person name="Horton D.L."/>
            <person name="Alikhan N.F."/>
            <person name="Baker D."/>
            <person name="Gharbi K."/>
            <person name="Hall N."/>
            <person name="Watson M."/>
            <person name="Adriaenssens E.M."/>
            <person name="Foster-Nyarko E."/>
            <person name="Jarju S."/>
            <person name="Secka A."/>
            <person name="Antonio M."/>
            <person name="Oren A."/>
            <person name="Chaudhuri R.R."/>
            <person name="La Ragione R."/>
            <person name="Hildebrand F."/>
            <person name="Pallen M.J."/>
        </authorList>
    </citation>
    <scope>NUCLEOTIDE SEQUENCE</scope>
    <source>
        <strain evidence="2">F1-3629</strain>
    </source>
</reference>
<gene>
    <name evidence="2" type="ORF">IAC07_04345</name>
</gene>
<evidence type="ECO:0000313" key="2">
    <source>
        <dbReference type="EMBL" id="MBO8453939.1"/>
    </source>
</evidence>
<evidence type="ECO:0000256" key="1">
    <source>
        <dbReference type="SAM" id="SignalP"/>
    </source>
</evidence>
<dbReference type="AlphaFoldDB" id="A0A940IGH2"/>
<accession>A0A940IGH2</accession>
<keyword evidence="1" id="KW-0732">Signal</keyword>
<feature type="chain" id="PRO_5036884902" evidence="1">
    <location>
        <begin position="25"/>
        <end position="628"/>
    </location>
</feature>
<feature type="signal peptide" evidence="1">
    <location>
        <begin position="1"/>
        <end position="24"/>
    </location>
</feature>
<dbReference type="InterPro" id="IPR011659">
    <property type="entry name" value="WD40"/>
</dbReference>
<dbReference type="SUPFAM" id="SSF69304">
    <property type="entry name" value="Tricorn protease N-terminal domain"/>
    <property type="match status" value="1"/>
</dbReference>
<protein>
    <submittedName>
        <fullName evidence="2">PD40 domain-containing protein</fullName>
    </submittedName>
</protein>
<dbReference type="Pfam" id="PF07676">
    <property type="entry name" value="PD40"/>
    <property type="match status" value="1"/>
</dbReference>
<reference evidence="2" key="1">
    <citation type="submission" date="2020-10" db="EMBL/GenBank/DDBJ databases">
        <authorList>
            <person name="Gilroy R."/>
        </authorList>
    </citation>
    <scope>NUCLEOTIDE SEQUENCE</scope>
    <source>
        <strain evidence="2">F1-3629</strain>
    </source>
</reference>
<dbReference type="InterPro" id="IPR011042">
    <property type="entry name" value="6-blade_b-propeller_TolB-like"/>
</dbReference>